<evidence type="ECO:0008006" key="4">
    <source>
        <dbReference type="Google" id="ProtNLM"/>
    </source>
</evidence>
<dbReference type="RefSeq" id="WP_306068963.1">
    <property type="nucleotide sequence ID" value="NZ_CP120988.1"/>
</dbReference>
<keyword evidence="3" id="KW-1185">Reference proteome</keyword>
<dbReference type="InterPro" id="IPR011989">
    <property type="entry name" value="ARM-like"/>
</dbReference>
<proteinExistence type="predicted"/>
<evidence type="ECO:0000313" key="3">
    <source>
        <dbReference type="Proteomes" id="UP001235744"/>
    </source>
</evidence>
<dbReference type="EMBL" id="CP120988">
    <property type="protein sequence ID" value="WLQ60872.1"/>
    <property type="molecule type" value="Genomic_DNA"/>
</dbReference>
<dbReference type="Gene3D" id="1.25.10.10">
    <property type="entry name" value="Leucine-rich Repeat Variant"/>
    <property type="match status" value="1"/>
</dbReference>
<protein>
    <recommendedName>
        <fullName evidence="4">PE-PGRS family protein</fullName>
    </recommendedName>
</protein>
<feature type="region of interest" description="Disordered" evidence="1">
    <location>
        <begin position="1"/>
        <end position="23"/>
    </location>
</feature>
<evidence type="ECO:0000313" key="2">
    <source>
        <dbReference type="EMBL" id="WLQ60872.1"/>
    </source>
</evidence>
<accession>A0ABY9IZU9</accession>
<evidence type="ECO:0000256" key="1">
    <source>
        <dbReference type="SAM" id="MobiDB-lite"/>
    </source>
</evidence>
<dbReference type="Proteomes" id="UP001235744">
    <property type="component" value="Chromosome"/>
</dbReference>
<sequence length="377" mass="41191">MTESDAAQDPWAALTDGSEPSERTAQQWLHGLGSNRAAPAEVLVSLFDAGESPSVYFLYRDDLPAGVLDAAIIHPDRNIRALAAESGRLSSAQWGRLLAATPASARRDLLAELAAEQLAFRASGSRIGVSQAPDRTFRPPSSPAEIEAMAAAVRDIDTNDRSYAVWWIAALHADADAMRQLAVSPNLWIRRSVARSPRLPSDVVNLLAHDEDRIVRLFLTESCEDAPADLLLEVWRWWPGSLSFPGRPRNHPNFPRHALLRFADDPEPRMRLLALDDPASDTVLVERFSHDPDARVRGSAAADHRLSPESAVRLACDADETVRWTAWCNPVLPPAFLVSLILDEHSAQYAARNPAIPAAVMHRMVALAAASSRAEGV</sequence>
<gene>
    <name evidence="2" type="ORF">P8A19_37995</name>
</gene>
<name>A0ABY9IZU9_9ACTN</name>
<reference evidence="2 3" key="1">
    <citation type="submission" date="2023-03" db="EMBL/GenBank/DDBJ databases">
        <title>Isolation and description of six Streptomyces strains from soil environments, able to metabolize different microbial glucans.</title>
        <authorList>
            <person name="Widen T."/>
            <person name="Larsbrink J."/>
        </authorList>
    </citation>
    <scope>NUCLEOTIDE SEQUENCE [LARGE SCALE GENOMIC DNA]</scope>
    <source>
        <strain evidence="2 3">Alt2</strain>
    </source>
</reference>
<organism evidence="2 3">
    <name type="scientific">Streptomyces poriferorum</name>
    <dbReference type="NCBI Taxonomy" id="2798799"/>
    <lineage>
        <taxon>Bacteria</taxon>
        <taxon>Bacillati</taxon>
        <taxon>Actinomycetota</taxon>
        <taxon>Actinomycetes</taxon>
        <taxon>Kitasatosporales</taxon>
        <taxon>Streptomycetaceae</taxon>
        <taxon>Streptomyces</taxon>
    </lineage>
</organism>